<feature type="coiled-coil region" evidence="1">
    <location>
        <begin position="481"/>
        <end position="508"/>
    </location>
</feature>
<dbReference type="Proteomes" id="UP001303324">
    <property type="component" value="Chromosome"/>
</dbReference>
<dbReference type="Gene3D" id="3.40.50.300">
    <property type="entry name" value="P-loop containing nucleotide triphosphate hydrolases"/>
    <property type="match status" value="1"/>
</dbReference>
<evidence type="ECO:0000256" key="1">
    <source>
        <dbReference type="SAM" id="Coils"/>
    </source>
</evidence>
<dbReference type="InterPro" id="IPR049945">
    <property type="entry name" value="AAA_22"/>
</dbReference>
<evidence type="ECO:0000313" key="4">
    <source>
        <dbReference type="Proteomes" id="UP001303324"/>
    </source>
</evidence>
<protein>
    <submittedName>
        <fullName evidence="3">ATP-binding protein</fullName>
    </submittedName>
</protein>
<feature type="domain" description="ORC1/DEAH AAA+ ATPase" evidence="2">
    <location>
        <begin position="132"/>
        <end position="282"/>
    </location>
</feature>
<dbReference type="InterPro" id="IPR027417">
    <property type="entry name" value="P-loop_NTPase"/>
</dbReference>
<sequence length="545" mass="62710">MDKLIKLDNGDYAFTAQYRDQEVVDYKGNPLIEALPPILSYEDAFDQLSYIPEYEDKERNLSAHHRYHSLLRLTRFYQPIEKTLEVEAKFSRLIRGGYVYRNPNSRSHAETLMELHRRLENNEPLGLPPEIRKSASSLCVIGFSGIGKTSTIERVLSLYPKVIVHQYPLNIVQIPWLKLNCPNDGSPKTLCLDFFLKLDELLGTNYLKQYGNKRDSLSFLIIRLGQLARAHCLGVLIIDEIQHLLTAKDEVSSSMMNFLVTLVNEIGIPLMLIGTTKAKELLQVTFRQARRAGGHGEVLWGQMEKDDNWEVLLTSMWEYQWTKQKEVLTQEWIDVLHYESQGIVDIAVKLFLLAQSHAIETGEEKITPKLINKISKKYLLMVQDMLTALKKGIPEEIAKYDDITPFDIEEFILSRKPVVNMRERIITQKEKQAEKRQQKELSILEKVILTLINLDINEKLAESTAKRIILENKNISLQEAVQKSLLTINQLTEAKKSAESEKKNKRSVNILLEIVDNGRKNRKSAHDSLLERGLILAPFSDTKLF</sequence>
<name>A0ABY9VHK0_9BACI</name>
<keyword evidence="1" id="KW-0175">Coiled coil</keyword>
<dbReference type="GO" id="GO:0005524">
    <property type="term" value="F:ATP binding"/>
    <property type="evidence" value="ECO:0007669"/>
    <property type="project" value="UniProtKB-KW"/>
</dbReference>
<accession>A0ABY9VHK0</accession>
<gene>
    <name evidence="3" type="ORF">RH061_01135</name>
</gene>
<organism evidence="3 4">
    <name type="scientific">Mesobacillus jeotgali</name>
    <dbReference type="NCBI Taxonomy" id="129985"/>
    <lineage>
        <taxon>Bacteria</taxon>
        <taxon>Bacillati</taxon>
        <taxon>Bacillota</taxon>
        <taxon>Bacilli</taxon>
        <taxon>Bacillales</taxon>
        <taxon>Bacillaceae</taxon>
        <taxon>Mesobacillus</taxon>
    </lineage>
</organism>
<dbReference type="Pfam" id="PF13401">
    <property type="entry name" value="AAA_22"/>
    <property type="match status" value="1"/>
</dbReference>
<proteinExistence type="predicted"/>
<keyword evidence="3" id="KW-0067">ATP-binding</keyword>
<evidence type="ECO:0000259" key="2">
    <source>
        <dbReference type="Pfam" id="PF13401"/>
    </source>
</evidence>
<keyword evidence="4" id="KW-1185">Reference proteome</keyword>
<dbReference type="SUPFAM" id="SSF52540">
    <property type="entry name" value="P-loop containing nucleoside triphosphate hydrolases"/>
    <property type="match status" value="1"/>
</dbReference>
<keyword evidence="3" id="KW-0547">Nucleotide-binding</keyword>
<dbReference type="RefSeq" id="WP_311073356.1">
    <property type="nucleotide sequence ID" value="NZ_CP134494.1"/>
</dbReference>
<dbReference type="EMBL" id="CP134494">
    <property type="protein sequence ID" value="WNF23160.1"/>
    <property type="molecule type" value="Genomic_DNA"/>
</dbReference>
<reference evidence="3 4" key="1">
    <citation type="submission" date="2023-09" db="EMBL/GenBank/DDBJ databases">
        <title>Microbial mechanism of fulvic acid promoting antimony reduction mineralization in rice fields.</title>
        <authorList>
            <person name="Chen G."/>
            <person name="Lan J."/>
        </authorList>
    </citation>
    <scope>NUCLEOTIDE SEQUENCE [LARGE SCALE GENOMIC DNA]</scope>
    <source>
        <strain evidence="3 4">PS1</strain>
    </source>
</reference>
<evidence type="ECO:0000313" key="3">
    <source>
        <dbReference type="EMBL" id="WNF23160.1"/>
    </source>
</evidence>